<evidence type="ECO:0000256" key="9">
    <source>
        <dbReference type="ARBA" id="ARBA00023012"/>
    </source>
</evidence>
<comment type="catalytic activity">
    <reaction evidence="1">
        <text>ATP + protein L-histidine = ADP + protein N-phospho-L-histidine.</text>
        <dbReference type="EC" id="2.7.13.3"/>
    </reaction>
</comment>
<evidence type="ECO:0000256" key="6">
    <source>
        <dbReference type="ARBA" id="ARBA00022741"/>
    </source>
</evidence>
<feature type="domain" description="Histidine kinase" evidence="11">
    <location>
        <begin position="359"/>
        <end position="578"/>
    </location>
</feature>
<dbReference type="InterPro" id="IPR050351">
    <property type="entry name" value="BphY/WalK/GraS-like"/>
</dbReference>
<dbReference type="FunFam" id="3.30.565.10:FF:000006">
    <property type="entry name" value="Sensor histidine kinase WalK"/>
    <property type="match status" value="1"/>
</dbReference>
<dbReference type="EC" id="2.7.13.3" evidence="3"/>
<sequence length="579" mass="66187">MNLRNKLIFQYVRQLFGFLLVLLLFLIIAMLGLGWRIMNEQLSIDLSRLEASDLTLKMEYEGKRIHVDPEIEKSVARHQGWLQIIDKHGKILYNYRTPADVPSQFGPGEWISYVEDRDASRYHVTHWVINEFDENMIILYGTPAPEKEMMQRLMAAQTGMSKEKWDELNKSFSQEKAWYLVYDRTGKLIHQWNHPNASAQLDMTEALQNGETAKNVPVRITSRYDTKSDLTYVVGTPNPTYQSGVQETSEDAMVKETFLQIGILLILVVLFAGSWYAWRVGKPLLHMVNWLERLAQGRYEEPVGKKGKPIGRNWRGKEKKSFRVFKDVFDALRHLSETLRSNEKLQQEIEQTREEWITGLSHDLKTPLSSIYGYSTFLESEQYEWDRKEVSEFGKTIREKSDYMNGLIEDLNLTYRLKNQALPMVKQPVPIVETIRRIVVDMVNDPSSSLHDIEFSANVQSITAEVDPIWFRRIIVNILTNAIKYTPAGTHVLVEVQSIAADQFVVKIADNGPGMDETTLANLFERYYRGGHTGENTSGTGLGMAIAKQLVLAHGGEITVDSKLGSGTVVVMTFPAVIS</sequence>
<keyword evidence="9" id="KW-0902">Two-component regulatory system</keyword>
<dbReference type="InterPro" id="IPR004358">
    <property type="entry name" value="Sig_transdc_His_kin-like_C"/>
</dbReference>
<dbReference type="CDD" id="cd00082">
    <property type="entry name" value="HisKA"/>
    <property type="match status" value="1"/>
</dbReference>
<organism evidence="12 13">
    <name type="scientific">Brevibacillus formosus</name>
    <dbReference type="NCBI Taxonomy" id="54913"/>
    <lineage>
        <taxon>Bacteria</taxon>
        <taxon>Bacillati</taxon>
        <taxon>Bacillota</taxon>
        <taxon>Bacilli</taxon>
        <taxon>Bacillales</taxon>
        <taxon>Paenibacillaceae</taxon>
        <taxon>Brevibacillus</taxon>
    </lineage>
</organism>
<dbReference type="GO" id="GO:0005524">
    <property type="term" value="F:ATP binding"/>
    <property type="evidence" value="ECO:0007669"/>
    <property type="project" value="UniProtKB-KW"/>
</dbReference>
<dbReference type="InterPro" id="IPR036097">
    <property type="entry name" value="HisK_dim/P_sf"/>
</dbReference>
<feature type="transmembrane region" description="Helical" evidence="10">
    <location>
        <begin position="258"/>
        <end position="278"/>
    </location>
</feature>
<proteinExistence type="predicted"/>
<dbReference type="EMBL" id="CP018145">
    <property type="protein sequence ID" value="ASJ57382.1"/>
    <property type="molecule type" value="Genomic_DNA"/>
</dbReference>
<dbReference type="CDD" id="cd00075">
    <property type="entry name" value="HATPase"/>
    <property type="match status" value="1"/>
</dbReference>
<evidence type="ECO:0000256" key="8">
    <source>
        <dbReference type="ARBA" id="ARBA00022840"/>
    </source>
</evidence>
<dbReference type="PANTHER" id="PTHR45453:SF1">
    <property type="entry name" value="PHOSPHATE REGULON SENSOR PROTEIN PHOR"/>
    <property type="match status" value="1"/>
</dbReference>
<dbReference type="GO" id="GO:0005886">
    <property type="term" value="C:plasma membrane"/>
    <property type="evidence" value="ECO:0007669"/>
    <property type="project" value="UniProtKB-SubCell"/>
</dbReference>
<evidence type="ECO:0000313" key="13">
    <source>
        <dbReference type="Proteomes" id="UP000197781"/>
    </source>
</evidence>
<keyword evidence="10" id="KW-0472">Membrane</keyword>
<dbReference type="KEGG" id="bfm:BP422_30040"/>
<keyword evidence="6" id="KW-0547">Nucleotide-binding</keyword>
<gene>
    <name evidence="12" type="ORF">BP422_30040</name>
</gene>
<evidence type="ECO:0000313" key="12">
    <source>
        <dbReference type="EMBL" id="ASJ57382.1"/>
    </source>
</evidence>
<feature type="transmembrane region" description="Helical" evidence="10">
    <location>
        <begin position="15"/>
        <end position="38"/>
    </location>
</feature>
<dbReference type="PROSITE" id="PS50109">
    <property type="entry name" value="HIS_KIN"/>
    <property type="match status" value="1"/>
</dbReference>
<dbReference type="Gene3D" id="1.10.287.130">
    <property type="match status" value="1"/>
</dbReference>
<evidence type="ECO:0000256" key="5">
    <source>
        <dbReference type="ARBA" id="ARBA00022679"/>
    </source>
</evidence>
<dbReference type="InterPro" id="IPR003594">
    <property type="entry name" value="HATPase_dom"/>
</dbReference>
<protein>
    <recommendedName>
        <fullName evidence="3">histidine kinase</fullName>
        <ecNumber evidence="3">2.7.13.3</ecNumber>
    </recommendedName>
</protein>
<keyword evidence="5" id="KW-0808">Transferase</keyword>
<dbReference type="GO" id="GO:0004721">
    <property type="term" value="F:phosphoprotein phosphatase activity"/>
    <property type="evidence" value="ECO:0007669"/>
    <property type="project" value="TreeGrafter"/>
</dbReference>
<dbReference type="SUPFAM" id="SSF47384">
    <property type="entry name" value="Homodimeric domain of signal transducing histidine kinase"/>
    <property type="match status" value="1"/>
</dbReference>
<dbReference type="Pfam" id="PF02518">
    <property type="entry name" value="HATPase_c"/>
    <property type="match status" value="1"/>
</dbReference>
<keyword evidence="10" id="KW-0812">Transmembrane</keyword>
<evidence type="ECO:0000256" key="10">
    <source>
        <dbReference type="SAM" id="Phobius"/>
    </source>
</evidence>
<dbReference type="GO" id="GO:0000155">
    <property type="term" value="F:phosphorelay sensor kinase activity"/>
    <property type="evidence" value="ECO:0007669"/>
    <property type="project" value="InterPro"/>
</dbReference>
<evidence type="ECO:0000256" key="4">
    <source>
        <dbReference type="ARBA" id="ARBA00022553"/>
    </source>
</evidence>
<dbReference type="AlphaFoldDB" id="A0A220MQX1"/>
<dbReference type="RefSeq" id="WP_088910832.1">
    <property type="nucleotide sequence ID" value="NZ_CP018145.1"/>
</dbReference>
<dbReference type="SMART" id="SM00387">
    <property type="entry name" value="HATPase_c"/>
    <property type="match status" value="1"/>
</dbReference>
<name>A0A220MQX1_9BACL</name>
<dbReference type="SUPFAM" id="SSF55874">
    <property type="entry name" value="ATPase domain of HSP90 chaperone/DNA topoisomerase II/histidine kinase"/>
    <property type="match status" value="1"/>
</dbReference>
<evidence type="ECO:0000256" key="3">
    <source>
        <dbReference type="ARBA" id="ARBA00012438"/>
    </source>
</evidence>
<keyword evidence="10" id="KW-1133">Transmembrane helix</keyword>
<keyword evidence="4" id="KW-0597">Phosphoprotein</keyword>
<evidence type="ECO:0000256" key="1">
    <source>
        <dbReference type="ARBA" id="ARBA00000085"/>
    </source>
</evidence>
<dbReference type="PANTHER" id="PTHR45453">
    <property type="entry name" value="PHOSPHATE REGULON SENSOR PROTEIN PHOR"/>
    <property type="match status" value="1"/>
</dbReference>
<dbReference type="Proteomes" id="UP000197781">
    <property type="component" value="Chromosome"/>
</dbReference>
<dbReference type="Pfam" id="PF00512">
    <property type="entry name" value="HisKA"/>
    <property type="match status" value="1"/>
</dbReference>
<keyword evidence="8" id="KW-0067">ATP-binding</keyword>
<evidence type="ECO:0000259" key="11">
    <source>
        <dbReference type="PROSITE" id="PS50109"/>
    </source>
</evidence>
<dbReference type="SMART" id="SM00388">
    <property type="entry name" value="HisKA"/>
    <property type="match status" value="1"/>
</dbReference>
<accession>A0A220MQX1</accession>
<evidence type="ECO:0000256" key="2">
    <source>
        <dbReference type="ARBA" id="ARBA00004651"/>
    </source>
</evidence>
<keyword evidence="7 12" id="KW-0418">Kinase</keyword>
<dbReference type="InterPro" id="IPR036890">
    <property type="entry name" value="HATPase_C_sf"/>
</dbReference>
<dbReference type="PRINTS" id="PR00344">
    <property type="entry name" value="BCTRLSENSOR"/>
</dbReference>
<comment type="subcellular location">
    <subcellularLocation>
        <location evidence="2">Cell membrane</location>
        <topology evidence="2">Multi-pass membrane protein</topology>
    </subcellularLocation>
</comment>
<reference evidence="12 13" key="1">
    <citation type="submission" date="2016-11" db="EMBL/GenBank/DDBJ databases">
        <authorList>
            <person name="Jaros S."/>
            <person name="Januszkiewicz K."/>
            <person name="Wedrychowicz H."/>
        </authorList>
    </citation>
    <scope>NUCLEOTIDE SEQUENCE [LARGE SCALE GENOMIC DNA]</scope>
    <source>
        <strain evidence="12 13">NF2</strain>
    </source>
</reference>
<dbReference type="Gene3D" id="3.30.565.10">
    <property type="entry name" value="Histidine kinase-like ATPase, C-terminal domain"/>
    <property type="match status" value="1"/>
</dbReference>
<evidence type="ECO:0000256" key="7">
    <source>
        <dbReference type="ARBA" id="ARBA00022777"/>
    </source>
</evidence>
<dbReference type="GO" id="GO:0016036">
    <property type="term" value="P:cellular response to phosphate starvation"/>
    <property type="evidence" value="ECO:0007669"/>
    <property type="project" value="TreeGrafter"/>
</dbReference>
<dbReference type="FunFam" id="1.10.287.130:FF:000082">
    <property type="entry name" value="Sensor histidine kinase YvrG"/>
    <property type="match status" value="1"/>
</dbReference>
<dbReference type="InterPro" id="IPR005467">
    <property type="entry name" value="His_kinase_dom"/>
</dbReference>
<dbReference type="InterPro" id="IPR003661">
    <property type="entry name" value="HisK_dim/P_dom"/>
</dbReference>